<keyword evidence="4" id="KW-1185">Reference proteome</keyword>
<evidence type="ECO:0000256" key="1">
    <source>
        <dbReference type="SAM" id="MobiDB-lite"/>
    </source>
</evidence>
<dbReference type="EMBL" id="ADAS02000003">
    <property type="protein sequence ID" value="OAV99368.1"/>
    <property type="molecule type" value="Genomic_DNA"/>
</dbReference>
<feature type="compositionally biased region" description="Pro residues" evidence="1">
    <location>
        <begin position="75"/>
        <end position="86"/>
    </location>
</feature>
<reference evidence="2" key="2">
    <citation type="submission" date="2016-05" db="EMBL/GenBank/DDBJ databases">
        <title>Comparative analysis highlights variable genome content of wheat rusts and divergence of the mating loci.</title>
        <authorList>
            <person name="Cuomo C.A."/>
            <person name="Bakkeren G."/>
            <person name="Szabo L."/>
            <person name="Khalil H."/>
            <person name="Joly D."/>
            <person name="Goldberg J."/>
            <person name="Young S."/>
            <person name="Zeng Q."/>
            <person name="Fellers J."/>
        </authorList>
    </citation>
    <scope>NUCLEOTIDE SEQUENCE [LARGE SCALE GENOMIC DNA]</scope>
    <source>
        <strain evidence="2">1-1 BBBD Race 1</strain>
    </source>
</reference>
<reference evidence="2" key="1">
    <citation type="submission" date="2009-11" db="EMBL/GenBank/DDBJ databases">
        <authorList>
            <consortium name="The Broad Institute Genome Sequencing Platform"/>
            <person name="Ward D."/>
            <person name="Feldgarden M."/>
            <person name="Earl A."/>
            <person name="Young S.K."/>
            <person name="Zeng Q."/>
            <person name="Koehrsen M."/>
            <person name="Alvarado L."/>
            <person name="Berlin A."/>
            <person name="Bochicchio J."/>
            <person name="Borenstein D."/>
            <person name="Chapman S.B."/>
            <person name="Chen Z."/>
            <person name="Engels R."/>
            <person name="Freedman E."/>
            <person name="Gellesch M."/>
            <person name="Goldberg J."/>
            <person name="Griggs A."/>
            <person name="Gujja S."/>
            <person name="Heilman E."/>
            <person name="Heiman D."/>
            <person name="Hepburn T."/>
            <person name="Howarth C."/>
            <person name="Jen D."/>
            <person name="Larson L."/>
            <person name="Lewis B."/>
            <person name="Mehta T."/>
            <person name="Park D."/>
            <person name="Pearson M."/>
            <person name="Roberts A."/>
            <person name="Saif S."/>
            <person name="Shea T."/>
            <person name="Shenoy N."/>
            <person name="Sisk P."/>
            <person name="Stolte C."/>
            <person name="Sykes S."/>
            <person name="Thomson T."/>
            <person name="Walk T."/>
            <person name="White J."/>
            <person name="Yandava C."/>
            <person name="Izard J."/>
            <person name="Baranova O.V."/>
            <person name="Blanton J.M."/>
            <person name="Tanner A.C."/>
            <person name="Dewhirst F.E."/>
            <person name="Haas B."/>
            <person name="Nusbaum C."/>
            <person name="Birren B."/>
        </authorList>
    </citation>
    <scope>NUCLEOTIDE SEQUENCE [LARGE SCALE GENOMIC DNA]</scope>
    <source>
        <strain evidence="2">1-1 BBBD Race 1</strain>
    </source>
</reference>
<proteinExistence type="predicted"/>
<gene>
    <name evidence="2" type="ORF">PTTG_04561</name>
</gene>
<dbReference type="AlphaFoldDB" id="A0A180H3Y0"/>
<dbReference type="PRINTS" id="PR01217">
    <property type="entry name" value="PRICHEXTENSN"/>
</dbReference>
<feature type="compositionally biased region" description="Polar residues" evidence="1">
    <location>
        <begin position="264"/>
        <end position="276"/>
    </location>
</feature>
<dbReference type="STRING" id="630390.A0A180H3Y0"/>
<reference evidence="3" key="4">
    <citation type="submission" date="2025-05" db="UniProtKB">
        <authorList>
            <consortium name="EnsemblFungi"/>
        </authorList>
    </citation>
    <scope>IDENTIFICATION</scope>
    <source>
        <strain evidence="3">isolate 1-1 / race 1 (BBBD)</strain>
    </source>
</reference>
<dbReference type="OrthoDB" id="2507837at2759"/>
<evidence type="ECO:0000313" key="3">
    <source>
        <dbReference type="EnsemblFungi" id="PTTG_04561-t43_1-p1"/>
    </source>
</evidence>
<name>A0A180H3Y0_PUCT1</name>
<sequence>MLSRYSRWAPSSAQNSWIPGRPIHSARCVLDEQKDATGRPASATEPDQKRHSIDLQPSPRPIPTSQKPNPSFRPSAPPHPSPPIAMRPPAQTGAPQFGRPGYPQVPSNQASRHHPGPNSHPSGYPPNFQRPNPGQPSFPPQNGYMNQSFRRPPPSYAGPGSPASWSQWTPPNFNHQPRPDNAPRPGQQFSPPAYQPGQGFPGSNGNPARPFPQAYGPPPNTLQYFPSHLTRPPFPPGSSAQPYMGPRMSPPPISPGSDGPFPQNPMSRLQKRSQPGATLDFDFQDLAGLDALDRFAPNQNPTSKPMANNSLPFPHQPIGHRIPNSVDGHSFGRPAYHEPWRNAGPGPYPTSPQSPNFRPRNSDWNKSRPGARPRGGSNPSSRTGPRPNHGLRGRGRGMVSLEPEPSLPPPPKTILDQQGQYGVSPTPLGVPETISSAQSAKGSKTEDSLDDYKKIRDLIAGSNTPIDLPGFSKAISFESSHLLQSPQPSEISWAHGQANKDQIVKRAFDLVIKNPSLQIEQKRQTVALVDFLLLSREERLAKTKTS</sequence>
<feature type="compositionally biased region" description="Polar residues" evidence="1">
    <location>
        <begin position="433"/>
        <end position="442"/>
    </location>
</feature>
<reference evidence="3 4" key="3">
    <citation type="journal article" date="2017" name="G3 (Bethesda)">
        <title>Comparative analysis highlights variable genome content of wheat rusts and divergence of the mating loci.</title>
        <authorList>
            <person name="Cuomo C.A."/>
            <person name="Bakkeren G."/>
            <person name="Khalil H.B."/>
            <person name="Panwar V."/>
            <person name="Joly D."/>
            <person name="Linning R."/>
            <person name="Sakthikumar S."/>
            <person name="Song X."/>
            <person name="Adiconis X."/>
            <person name="Fan L."/>
            <person name="Goldberg J.M."/>
            <person name="Levin J.Z."/>
            <person name="Young S."/>
            <person name="Zeng Q."/>
            <person name="Anikster Y."/>
            <person name="Bruce M."/>
            <person name="Wang M."/>
            <person name="Yin C."/>
            <person name="McCallum B."/>
            <person name="Szabo L.J."/>
            <person name="Hulbert S."/>
            <person name="Chen X."/>
            <person name="Fellers J.P."/>
        </authorList>
    </citation>
    <scope>NUCLEOTIDE SEQUENCE</scope>
    <source>
        <strain evidence="3">isolate 1-1 / race 1 (BBBD)</strain>
        <strain evidence="4">Isolate 1-1 / race 1 (BBBD)</strain>
    </source>
</reference>
<dbReference type="Proteomes" id="UP000005240">
    <property type="component" value="Unassembled WGS sequence"/>
</dbReference>
<dbReference type="VEuPathDB" id="FungiDB:PTTG_04561"/>
<dbReference type="EnsemblFungi" id="PTTG_04561-t43_1">
    <property type="protein sequence ID" value="PTTG_04561-t43_1-p1"/>
    <property type="gene ID" value="PTTG_04561"/>
</dbReference>
<organism evidence="2">
    <name type="scientific">Puccinia triticina (isolate 1-1 / race 1 (BBBD))</name>
    <name type="common">Brown leaf rust fungus</name>
    <dbReference type="NCBI Taxonomy" id="630390"/>
    <lineage>
        <taxon>Eukaryota</taxon>
        <taxon>Fungi</taxon>
        <taxon>Dikarya</taxon>
        <taxon>Basidiomycota</taxon>
        <taxon>Pucciniomycotina</taxon>
        <taxon>Pucciniomycetes</taxon>
        <taxon>Pucciniales</taxon>
        <taxon>Pucciniaceae</taxon>
        <taxon>Puccinia</taxon>
    </lineage>
</organism>
<evidence type="ECO:0000313" key="4">
    <source>
        <dbReference type="Proteomes" id="UP000005240"/>
    </source>
</evidence>
<protein>
    <submittedName>
        <fullName evidence="2 3">Uncharacterized protein</fullName>
    </submittedName>
</protein>
<feature type="region of interest" description="Disordered" evidence="1">
    <location>
        <begin position="1"/>
        <end position="448"/>
    </location>
</feature>
<accession>A0A180H3Y0</accession>
<evidence type="ECO:0000313" key="2">
    <source>
        <dbReference type="EMBL" id="OAV99368.1"/>
    </source>
</evidence>
<feature type="compositionally biased region" description="Polar residues" evidence="1">
    <location>
        <begin position="297"/>
        <end position="311"/>
    </location>
</feature>
<feature type="compositionally biased region" description="Low complexity" evidence="1">
    <location>
        <begin position="157"/>
        <end position="166"/>
    </location>
</feature>